<dbReference type="Proteomes" id="UP001207930">
    <property type="component" value="Unassembled WGS sequence"/>
</dbReference>
<organism evidence="4 5">
    <name type="scientific">Luteolibacter flavescens</name>
    <dbReference type="NCBI Taxonomy" id="1859460"/>
    <lineage>
        <taxon>Bacteria</taxon>
        <taxon>Pseudomonadati</taxon>
        <taxon>Verrucomicrobiota</taxon>
        <taxon>Verrucomicrobiia</taxon>
        <taxon>Verrucomicrobiales</taxon>
        <taxon>Verrucomicrobiaceae</taxon>
        <taxon>Luteolibacter</taxon>
    </lineage>
</organism>
<gene>
    <name evidence="4" type="ORF">OKA04_02105</name>
</gene>
<keyword evidence="2 3" id="KW-0732">Signal</keyword>
<sequence>MIRAAVALALSVAAADAQAPRVAVVKVHEVLMNLDSTLLANEQTNARKAEINRDSRLATYNELYADLQLRRKALEESAGKIDPEARKRLMREYTVKLQEAKSVWDDFESFRSERMREIDGEMVAGMKQRLAQIREAANKLAKEEGYDWVLDTSGNSNTGVPLILYAKNQNDLTDRVLAILASEPPAPTPAPNPPAAQ</sequence>
<dbReference type="InterPro" id="IPR005632">
    <property type="entry name" value="Chaperone_Skp"/>
</dbReference>
<dbReference type="PANTHER" id="PTHR35089:SF1">
    <property type="entry name" value="CHAPERONE PROTEIN SKP"/>
    <property type="match status" value="1"/>
</dbReference>
<evidence type="ECO:0000313" key="5">
    <source>
        <dbReference type="Proteomes" id="UP001207930"/>
    </source>
</evidence>
<dbReference type="Gene3D" id="3.30.910.20">
    <property type="entry name" value="Skp domain"/>
    <property type="match status" value="1"/>
</dbReference>
<name>A0ABT3FIV2_9BACT</name>
<dbReference type="PANTHER" id="PTHR35089">
    <property type="entry name" value="CHAPERONE PROTEIN SKP"/>
    <property type="match status" value="1"/>
</dbReference>
<protein>
    <submittedName>
        <fullName evidence="4">OmpH family outer membrane protein</fullName>
    </submittedName>
</protein>
<feature type="signal peptide" evidence="3">
    <location>
        <begin position="1"/>
        <end position="19"/>
    </location>
</feature>
<evidence type="ECO:0000256" key="2">
    <source>
        <dbReference type="ARBA" id="ARBA00022729"/>
    </source>
</evidence>
<dbReference type="SUPFAM" id="SSF111384">
    <property type="entry name" value="OmpH-like"/>
    <property type="match status" value="1"/>
</dbReference>
<keyword evidence="5" id="KW-1185">Reference proteome</keyword>
<reference evidence="4 5" key="1">
    <citation type="submission" date="2022-10" db="EMBL/GenBank/DDBJ databases">
        <title>Luteolibacter flavescens strain MCCC 1K03193, whole genome shotgun sequencing project.</title>
        <authorList>
            <person name="Zhao G."/>
            <person name="Shen L."/>
        </authorList>
    </citation>
    <scope>NUCLEOTIDE SEQUENCE [LARGE SCALE GENOMIC DNA]</scope>
    <source>
        <strain evidence="4 5">MCCC 1K03193</strain>
    </source>
</reference>
<comment type="similarity">
    <text evidence="1">Belongs to the Skp family.</text>
</comment>
<dbReference type="Pfam" id="PF03938">
    <property type="entry name" value="OmpH"/>
    <property type="match status" value="1"/>
</dbReference>
<proteinExistence type="inferred from homology"/>
<dbReference type="RefSeq" id="WP_264499461.1">
    <property type="nucleotide sequence ID" value="NZ_JAPDDS010000001.1"/>
</dbReference>
<feature type="chain" id="PRO_5045603188" evidence="3">
    <location>
        <begin position="20"/>
        <end position="197"/>
    </location>
</feature>
<comment type="caution">
    <text evidence="4">The sequence shown here is derived from an EMBL/GenBank/DDBJ whole genome shotgun (WGS) entry which is preliminary data.</text>
</comment>
<dbReference type="SMART" id="SM00935">
    <property type="entry name" value="OmpH"/>
    <property type="match status" value="1"/>
</dbReference>
<evidence type="ECO:0000256" key="3">
    <source>
        <dbReference type="SAM" id="SignalP"/>
    </source>
</evidence>
<accession>A0ABT3FIV2</accession>
<dbReference type="InterPro" id="IPR024930">
    <property type="entry name" value="Skp_dom_sf"/>
</dbReference>
<evidence type="ECO:0000313" key="4">
    <source>
        <dbReference type="EMBL" id="MCW1883502.1"/>
    </source>
</evidence>
<evidence type="ECO:0000256" key="1">
    <source>
        <dbReference type="ARBA" id="ARBA00009091"/>
    </source>
</evidence>
<dbReference type="EMBL" id="JAPDDS010000001">
    <property type="protein sequence ID" value="MCW1883502.1"/>
    <property type="molecule type" value="Genomic_DNA"/>
</dbReference>